<sequence length="105" mass="11880">MVYAKIYGKLAVASVFFVILCTSVSPSSGNVLKDRGYIPSQETGFLSPSALEVLSSYEDDLLKDVDDFPKDELLKLLKELSQHRTTKRALDYLYGGVRYRKRRVV</sequence>
<evidence type="ECO:0000313" key="2">
    <source>
        <dbReference type="Proteomes" id="UP000321570"/>
    </source>
</evidence>
<dbReference type="AlphaFoldDB" id="A0A564YAX1"/>
<reference evidence="1 2" key="1">
    <citation type="submission" date="2019-07" db="EMBL/GenBank/DDBJ databases">
        <authorList>
            <person name="Jastrzebski P J."/>
            <person name="Paukszto L."/>
            <person name="Jastrzebski P J."/>
        </authorList>
    </citation>
    <scope>NUCLEOTIDE SEQUENCE [LARGE SCALE GENOMIC DNA]</scope>
    <source>
        <strain evidence="1 2">WMS-il1</strain>
    </source>
</reference>
<proteinExistence type="predicted"/>
<organism evidence="1 2">
    <name type="scientific">Hymenolepis diminuta</name>
    <name type="common">Rat tapeworm</name>
    <dbReference type="NCBI Taxonomy" id="6216"/>
    <lineage>
        <taxon>Eukaryota</taxon>
        <taxon>Metazoa</taxon>
        <taxon>Spiralia</taxon>
        <taxon>Lophotrochozoa</taxon>
        <taxon>Platyhelminthes</taxon>
        <taxon>Cestoda</taxon>
        <taxon>Eucestoda</taxon>
        <taxon>Cyclophyllidea</taxon>
        <taxon>Hymenolepididae</taxon>
        <taxon>Hymenolepis</taxon>
    </lineage>
</organism>
<dbReference type="Proteomes" id="UP000321570">
    <property type="component" value="Unassembled WGS sequence"/>
</dbReference>
<keyword evidence="2" id="KW-1185">Reference proteome</keyword>
<name>A0A564YAX1_HYMDI</name>
<protein>
    <submittedName>
        <fullName evidence="1">Uncharacterized protein</fullName>
    </submittedName>
</protein>
<gene>
    <name evidence="1" type="ORF">WMSIL1_LOCUS4402</name>
</gene>
<accession>A0A564YAX1</accession>
<dbReference type="EMBL" id="CABIJS010000123">
    <property type="protein sequence ID" value="VUZ44447.1"/>
    <property type="molecule type" value="Genomic_DNA"/>
</dbReference>
<evidence type="ECO:0000313" key="1">
    <source>
        <dbReference type="EMBL" id="VUZ44447.1"/>
    </source>
</evidence>